<proteinExistence type="predicted"/>
<organism evidence="1 2">
    <name type="scientific">Penicillium nordicum</name>
    <dbReference type="NCBI Taxonomy" id="229535"/>
    <lineage>
        <taxon>Eukaryota</taxon>
        <taxon>Fungi</taxon>
        <taxon>Dikarya</taxon>
        <taxon>Ascomycota</taxon>
        <taxon>Pezizomycotina</taxon>
        <taxon>Eurotiomycetes</taxon>
        <taxon>Eurotiomycetidae</taxon>
        <taxon>Eurotiales</taxon>
        <taxon>Aspergillaceae</taxon>
        <taxon>Penicillium</taxon>
    </lineage>
</organism>
<name>A0A0N0RYJ7_9EURO</name>
<evidence type="ECO:0000313" key="1">
    <source>
        <dbReference type="EMBL" id="KOS41903.1"/>
    </source>
</evidence>
<dbReference type="EMBL" id="LHQQ01000119">
    <property type="protein sequence ID" value="KOS41903.1"/>
    <property type="molecule type" value="Genomic_DNA"/>
</dbReference>
<dbReference type="STRING" id="229535.A0A0N0RYJ7"/>
<evidence type="ECO:0000313" key="2">
    <source>
        <dbReference type="Proteomes" id="UP000037696"/>
    </source>
</evidence>
<dbReference type="AlphaFoldDB" id="A0A0N0RYJ7"/>
<accession>A0A0N0RYJ7</accession>
<gene>
    <name evidence="1" type="ORF">ACN38_g7237</name>
</gene>
<comment type="caution">
    <text evidence="1">The sequence shown here is derived from an EMBL/GenBank/DDBJ whole genome shotgun (WGS) entry which is preliminary data.</text>
</comment>
<protein>
    <submittedName>
        <fullName evidence="1">Uncharacterized protein</fullName>
    </submittedName>
</protein>
<dbReference type="Proteomes" id="UP000037696">
    <property type="component" value="Unassembled WGS sequence"/>
</dbReference>
<sequence>MDQLCRRRRPCARMTSFEKRVNFLRLSSENGKKPLPGVTLGAVNRNGIERHPTLFSYLGTATHDRVHIAHVDENALVDYGAAEEVVT</sequence>
<reference evidence="1 2" key="1">
    <citation type="submission" date="2015-08" db="EMBL/GenBank/DDBJ databases">
        <title>Genome sequencing of Penicillium nordicum.</title>
        <authorList>
            <person name="Nguyen H.D."/>
            <person name="Seifert K.A."/>
        </authorList>
    </citation>
    <scope>NUCLEOTIDE SEQUENCE [LARGE SCALE GENOMIC DNA]</scope>
    <source>
        <strain evidence="1 2">DAOMC 185683</strain>
    </source>
</reference>
<keyword evidence="2" id="KW-1185">Reference proteome</keyword>